<reference evidence="2 3" key="1">
    <citation type="journal article" date="2014" name="Curr. Biol.">
        <title>The genome of the clonal raider ant Cerapachys biroi.</title>
        <authorList>
            <person name="Oxley P.R."/>
            <person name="Ji L."/>
            <person name="Fetter-Pruneda I."/>
            <person name="McKenzie S.K."/>
            <person name="Li C."/>
            <person name="Hu H."/>
            <person name="Zhang G."/>
            <person name="Kronauer D.J."/>
        </authorList>
    </citation>
    <scope>NUCLEOTIDE SEQUENCE [LARGE SCALE GENOMIC DNA]</scope>
</reference>
<evidence type="ECO:0000256" key="1">
    <source>
        <dbReference type="SAM" id="MobiDB-lite"/>
    </source>
</evidence>
<keyword evidence="3" id="KW-1185">Reference proteome</keyword>
<dbReference type="EMBL" id="KK107119">
    <property type="protein sequence ID" value="EZA58504.1"/>
    <property type="molecule type" value="Genomic_DNA"/>
</dbReference>
<protein>
    <submittedName>
        <fullName evidence="2">Uncharacterized protein</fullName>
    </submittedName>
</protein>
<proteinExistence type="predicted"/>
<dbReference type="AlphaFoldDB" id="A0A026WTS4"/>
<sequence length="61" mass="7082">MQRGNIKRSGKRDSDSVYAKQPIDRCLTSKIRESERRVVARLFDNNRETNQIANRQPVAHA</sequence>
<gene>
    <name evidence="2" type="ORF">X777_14663</name>
</gene>
<accession>A0A026WTS4</accession>
<name>A0A026WTS4_OOCBI</name>
<feature type="region of interest" description="Disordered" evidence="1">
    <location>
        <begin position="1"/>
        <end position="21"/>
    </location>
</feature>
<evidence type="ECO:0000313" key="3">
    <source>
        <dbReference type="Proteomes" id="UP000053097"/>
    </source>
</evidence>
<dbReference type="Proteomes" id="UP000053097">
    <property type="component" value="Unassembled WGS sequence"/>
</dbReference>
<organism evidence="2 3">
    <name type="scientific">Ooceraea biroi</name>
    <name type="common">Clonal raider ant</name>
    <name type="synonym">Cerapachys biroi</name>
    <dbReference type="NCBI Taxonomy" id="2015173"/>
    <lineage>
        <taxon>Eukaryota</taxon>
        <taxon>Metazoa</taxon>
        <taxon>Ecdysozoa</taxon>
        <taxon>Arthropoda</taxon>
        <taxon>Hexapoda</taxon>
        <taxon>Insecta</taxon>
        <taxon>Pterygota</taxon>
        <taxon>Neoptera</taxon>
        <taxon>Endopterygota</taxon>
        <taxon>Hymenoptera</taxon>
        <taxon>Apocrita</taxon>
        <taxon>Aculeata</taxon>
        <taxon>Formicoidea</taxon>
        <taxon>Formicidae</taxon>
        <taxon>Dorylinae</taxon>
        <taxon>Ooceraea</taxon>
    </lineage>
</organism>
<feature type="compositionally biased region" description="Basic residues" evidence="1">
    <location>
        <begin position="1"/>
        <end position="10"/>
    </location>
</feature>
<evidence type="ECO:0000313" key="2">
    <source>
        <dbReference type="EMBL" id="EZA58504.1"/>
    </source>
</evidence>